<dbReference type="InParanoid" id="G3HBZ3"/>
<accession>G3HBZ3</accession>
<dbReference type="Proteomes" id="UP000001075">
    <property type="component" value="Unassembled WGS sequence"/>
</dbReference>
<dbReference type="AlphaFoldDB" id="G3HBZ3"/>
<gene>
    <name evidence="1" type="ORF">I79_008030</name>
</gene>
<evidence type="ECO:0000313" key="2">
    <source>
        <dbReference type="Proteomes" id="UP000001075"/>
    </source>
</evidence>
<name>G3HBZ3_CRIGR</name>
<organism evidence="1 2">
    <name type="scientific">Cricetulus griseus</name>
    <name type="common">Chinese hamster</name>
    <name type="synonym">Cricetulus barabensis griseus</name>
    <dbReference type="NCBI Taxonomy" id="10029"/>
    <lineage>
        <taxon>Eukaryota</taxon>
        <taxon>Metazoa</taxon>
        <taxon>Chordata</taxon>
        <taxon>Craniata</taxon>
        <taxon>Vertebrata</taxon>
        <taxon>Euteleostomi</taxon>
        <taxon>Mammalia</taxon>
        <taxon>Eutheria</taxon>
        <taxon>Euarchontoglires</taxon>
        <taxon>Glires</taxon>
        <taxon>Rodentia</taxon>
        <taxon>Myomorpha</taxon>
        <taxon>Muroidea</taxon>
        <taxon>Cricetidae</taxon>
        <taxon>Cricetinae</taxon>
        <taxon>Cricetulus</taxon>
    </lineage>
</organism>
<protein>
    <submittedName>
        <fullName evidence="1">Uncharacterized protein</fullName>
    </submittedName>
</protein>
<reference evidence="2" key="1">
    <citation type="journal article" date="2011" name="Nat. Biotechnol.">
        <title>The genomic sequence of the Chinese hamster ovary (CHO)-K1 cell line.</title>
        <authorList>
            <person name="Xu X."/>
            <person name="Nagarajan H."/>
            <person name="Lewis N.E."/>
            <person name="Pan S."/>
            <person name="Cai Z."/>
            <person name="Liu X."/>
            <person name="Chen W."/>
            <person name="Xie M."/>
            <person name="Wang W."/>
            <person name="Hammond S."/>
            <person name="Andersen M.R."/>
            <person name="Neff N."/>
            <person name="Passarelli B."/>
            <person name="Koh W."/>
            <person name="Fan H.C."/>
            <person name="Wang J."/>
            <person name="Gui Y."/>
            <person name="Lee K.H."/>
            <person name="Betenbaugh M.J."/>
            <person name="Quake S.R."/>
            <person name="Famili I."/>
            <person name="Palsson B.O."/>
            <person name="Wang J."/>
        </authorList>
    </citation>
    <scope>NUCLEOTIDE SEQUENCE [LARGE SCALE GENOMIC DNA]</scope>
    <source>
        <strain evidence="2">CHO K1 cell line</strain>
    </source>
</reference>
<evidence type="ECO:0000313" key="1">
    <source>
        <dbReference type="EMBL" id="EGV98115.1"/>
    </source>
</evidence>
<dbReference type="EMBL" id="JH000275">
    <property type="protein sequence ID" value="EGV98115.1"/>
    <property type="molecule type" value="Genomic_DNA"/>
</dbReference>
<proteinExistence type="predicted"/>
<sequence length="54" mass="5900">MEIHSAITDLRPEAAEVCPEQSWGSEETDVIDISLLKVKRKMHPLIVGGVGILS</sequence>